<dbReference type="Gene3D" id="1.20.5.170">
    <property type="match status" value="1"/>
</dbReference>
<reference evidence="1 2" key="1">
    <citation type="journal article" date="2016" name="Nat. Commun.">
        <title>Thousands of microbial genomes shed light on interconnected biogeochemical processes in an aquifer system.</title>
        <authorList>
            <person name="Anantharaman K."/>
            <person name="Brown C.T."/>
            <person name="Hug L.A."/>
            <person name="Sharon I."/>
            <person name="Castelle C.J."/>
            <person name="Probst A.J."/>
            <person name="Thomas B.C."/>
            <person name="Singh A."/>
            <person name="Wilkins M.J."/>
            <person name="Karaoz U."/>
            <person name="Brodie E.L."/>
            <person name="Williams K.H."/>
            <person name="Hubbard S.S."/>
            <person name="Banfield J.F."/>
        </authorList>
    </citation>
    <scope>NUCLEOTIDE SEQUENCE [LARGE SCALE GENOMIC DNA]</scope>
</reference>
<gene>
    <name evidence="1" type="ORF">A2930_00125</name>
</gene>
<proteinExistence type="predicted"/>
<evidence type="ECO:0000313" key="1">
    <source>
        <dbReference type="EMBL" id="OGF81011.1"/>
    </source>
</evidence>
<name>A0A1F5X0B8_9BACT</name>
<organism evidence="1 2">
    <name type="scientific">Candidatus Giovannonibacteria bacterium RIFCSPLOWO2_01_FULL_45_34</name>
    <dbReference type="NCBI Taxonomy" id="1798351"/>
    <lineage>
        <taxon>Bacteria</taxon>
        <taxon>Candidatus Giovannoniibacteriota</taxon>
    </lineage>
</organism>
<accession>A0A1F5X0B8</accession>
<protein>
    <submittedName>
        <fullName evidence="1">Uncharacterized protein</fullName>
    </submittedName>
</protein>
<comment type="caution">
    <text evidence="1">The sequence shown here is derived from an EMBL/GenBank/DDBJ whole genome shotgun (WGS) entry which is preliminary data.</text>
</comment>
<dbReference type="Proteomes" id="UP000178114">
    <property type="component" value="Unassembled WGS sequence"/>
</dbReference>
<dbReference type="STRING" id="1798351.A2930_00125"/>
<evidence type="ECO:0000313" key="2">
    <source>
        <dbReference type="Proteomes" id="UP000178114"/>
    </source>
</evidence>
<sequence length="125" mass="13954">MAINKQDLESIRGVIKEEISPLVKDVAELKPLIKDVAGLKLDMVVIKKDVAGLKLDIGLVKQDIREIKADLSGLREQIQQLTVTLDKFVKAMTDYKEEFTILKAEVDLIKKTLQEKLGVKIAVQG</sequence>
<dbReference type="AlphaFoldDB" id="A0A1F5X0B8"/>
<dbReference type="EMBL" id="MFID01000020">
    <property type="protein sequence ID" value="OGF81011.1"/>
    <property type="molecule type" value="Genomic_DNA"/>
</dbReference>